<dbReference type="PANTHER" id="PTHR23506:SF29">
    <property type="entry name" value="TRANSPORTER, PUTATIVE (AFU_ORTHOLOGUE AFUA_2G10530)-RELATED"/>
    <property type="match status" value="1"/>
</dbReference>
<evidence type="ECO:0000313" key="11">
    <source>
        <dbReference type="Proteomes" id="UP001610444"/>
    </source>
</evidence>
<keyword evidence="3" id="KW-0813">Transport</keyword>
<accession>A0ABR4J821</accession>
<name>A0ABR4J821_9EURO</name>
<feature type="compositionally biased region" description="Basic and acidic residues" evidence="7">
    <location>
        <begin position="580"/>
        <end position="594"/>
    </location>
</feature>
<protein>
    <submittedName>
        <fullName evidence="10">Major facilitator superfamily domain-containing protein</fullName>
    </submittedName>
</protein>
<feature type="region of interest" description="Disordered" evidence="7">
    <location>
        <begin position="461"/>
        <end position="489"/>
    </location>
</feature>
<feature type="region of interest" description="Disordered" evidence="7">
    <location>
        <begin position="571"/>
        <end position="603"/>
    </location>
</feature>
<evidence type="ECO:0000256" key="1">
    <source>
        <dbReference type="ARBA" id="ARBA00004141"/>
    </source>
</evidence>
<evidence type="ECO:0000256" key="2">
    <source>
        <dbReference type="ARBA" id="ARBA00006829"/>
    </source>
</evidence>
<comment type="subcellular location">
    <subcellularLocation>
        <location evidence="1">Membrane</location>
        <topology evidence="1">Multi-pass membrane protein</topology>
    </subcellularLocation>
</comment>
<dbReference type="EMBL" id="JBFXLR010000122">
    <property type="protein sequence ID" value="KAL2836191.1"/>
    <property type="molecule type" value="Genomic_DNA"/>
</dbReference>
<dbReference type="PROSITE" id="PS50850">
    <property type="entry name" value="MFS"/>
    <property type="match status" value="1"/>
</dbReference>
<dbReference type="PRINTS" id="PR01035">
    <property type="entry name" value="TCRTETA"/>
</dbReference>
<feature type="region of interest" description="Disordered" evidence="7">
    <location>
        <begin position="263"/>
        <end position="282"/>
    </location>
</feature>
<keyword evidence="11" id="KW-1185">Reference proteome</keyword>
<dbReference type="PANTHER" id="PTHR23506">
    <property type="entry name" value="GH10249P"/>
    <property type="match status" value="1"/>
</dbReference>
<dbReference type="RefSeq" id="XP_070891985.1">
    <property type="nucleotide sequence ID" value="XM_071047500.1"/>
</dbReference>
<feature type="transmembrane region" description="Helical" evidence="8">
    <location>
        <begin position="533"/>
        <end position="556"/>
    </location>
</feature>
<keyword evidence="5 8" id="KW-1133">Transmembrane helix</keyword>
<dbReference type="Gene3D" id="1.20.1250.20">
    <property type="entry name" value="MFS general substrate transporter like domains"/>
    <property type="match status" value="2"/>
</dbReference>
<feature type="transmembrane region" description="Helical" evidence="8">
    <location>
        <begin position="118"/>
        <end position="141"/>
    </location>
</feature>
<organism evidence="10 11">
    <name type="scientific">Aspergillus pseudodeflectus</name>
    <dbReference type="NCBI Taxonomy" id="176178"/>
    <lineage>
        <taxon>Eukaryota</taxon>
        <taxon>Fungi</taxon>
        <taxon>Dikarya</taxon>
        <taxon>Ascomycota</taxon>
        <taxon>Pezizomycotina</taxon>
        <taxon>Eurotiomycetes</taxon>
        <taxon>Eurotiomycetidae</taxon>
        <taxon>Eurotiales</taxon>
        <taxon>Aspergillaceae</taxon>
        <taxon>Aspergillus</taxon>
        <taxon>Aspergillus subgen. Nidulantes</taxon>
    </lineage>
</organism>
<dbReference type="Pfam" id="PF07690">
    <property type="entry name" value="MFS_1"/>
    <property type="match status" value="1"/>
</dbReference>
<feature type="transmembrane region" description="Helical" evidence="8">
    <location>
        <begin position="181"/>
        <end position="201"/>
    </location>
</feature>
<feature type="transmembrane region" description="Helical" evidence="8">
    <location>
        <begin position="402"/>
        <end position="422"/>
    </location>
</feature>
<feature type="transmembrane region" description="Helical" evidence="8">
    <location>
        <begin position="61"/>
        <end position="85"/>
    </location>
</feature>
<dbReference type="InterPro" id="IPR011701">
    <property type="entry name" value="MFS"/>
</dbReference>
<comment type="similarity">
    <text evidence="2">Belongs to the major facilitator superfamily. Vesicular transporter family.</text>
</comment>
<feature type="transmembrane region" description="Helical" evidence="8">
    <location>
        <begin position="20"/>
        <end position="41"/>
    </location>
</feature>
<feature type="transmembrane region" description="Helical" evidence="8">
    <location>
        <begin position="92"/>
        <end position="112"/>
    </location>
</feature>
<dbReference type="GeneID" id="98162664"/>
<feature type="compositionally biased region" description="Low complexity" evidence="7">
    <location>
        <begin position="240"/>
        <end position="252"/>
    </location>
</feature>
<gene>
    <name evidence="10" type="ORF">BJX68DRAFT_273607</name>
</gene>
<evidence type="ECO:0000256" key="8">
    <source>
        <dbReference type="SAM" id="Phobius"/>
    </source>
</evidence>
<comment type="caution">
    <text evidence="10">The sequence shown here is derived from an EMBL/GenBank/DDBJ whole genome shotgun (WGS) entry which is preliminary data.</text>
</comment>
<feature type="region of interest" description="Disordered" evidence="7">
    <location>
        <begin position="218"/>
        <end position="252"/>
    </location>
</feature>
<feature type="transmembrane region" description="Helical" evidence="8">
    <location>
        <begin position="153"/>
        <end position="175"/>
    </location>
</feature>
<dbReference type="InterPro" id="IPR001958">
    <property type="entry name" value="Tet-R_TetA/multi-R_MdtG-like"/>
</dbReference>
<reference evidence="10 11" key="1">
    <citation type="submission" date="2024-07" db="EMBL/GenBank/DDBJ databases">
        <title>Section-level genome sequencing and comparative genomics of Aspergillus sections Usti and Cavernicolus.</title>
        <authorList>
            <consortium name="Lawrence Berkeley National Laboratory"/>
            <person name="Nybo J.L."/>
            <person name="Vesth T.C."/>
            <person name="Theobald S."/>
            <person name="Frisvad J.C."/>
            <person name="Larsen T.O."/>
            <person name="Kjaerboelling I."/>
            <person name="Rothschild-Mancinelli K."/>
            <person name="Lyhne E.K."/>
            <person name="Kogle M.E."/>
            <person name="Barry K."/>
            <person name="Clum A."/>
            <person name="Na H."/>
            <person name="Ledsgaard L."/>
            <person name="Lin J."/>
            <person name="Lipzen A."/>
            <person name="Kuo A."/>
            <person name="Riley R."/>
            <person name="Mondo S."/>
            <person name="LaButti K."/>
            <person name="Haridas S."/>
            <person name="Pangalinan J."/>
            <person name="Salamov A.A."/>
            <person name="Simmons B.A."/>
            <person name="Magnuson J.K."/>
            <person name="Chen J."/>
            <person name="Drula E."/>
            <person name="Henrissat B."/>
            <person name="Wiebenga A."/>
            <person name="Lubbers R.J."/>
            <person name="Gomes A.C."/>
            <person name="Macurrencykelacurrency M.R."/>
            <person name="Stajich J."/>
            <person name="Grigoriev I.V."/>
            <person name="Mortensen U.H."/>
            <person name="De vries R.P."/>
            <person name="Baker S.E."/>
            <person name="Andersen M.R."/>
        </authorList>
    </citation>
    <scope>NUCLEOTIDE SEQUENCE [LARGE SCALE GENOMIC DNA]</scope>
    <source>
        <strain evidence="10 11">CBS 756.74</strain>
    </source>
</reference>
<proteinExistence type="inferred from homology"/>
<evidence type="ECO:0000256" key="3">
    <source>
        <dbReference type="ARBA" id="ARBA00022448"/>
    </source>
</evidence>
<feature type="transmembrane region" description="Helical" evidence="8">
    <location>
        <begin position="310"/>
        <end position="335"/>
    </location>
</feature>
<feature type="domain" description="Major facilitator superfamily (MFS) profile" evidence="9">
    <location>
        <begin position="19"/>
        <end position="561"/>
    </location>
</feature>
<feature type="transmembrane region" description="Helical" evidence="8">
    <location>
        <begin position="507"/>
        <end position="527"/>
    </location>
</feature>
<keyword evidence="4 8" id="KW-0812">Transmembrane</keyword>
<dbReference type="InterPro" id="IPR050930">
    <property type="entry name" value="MFS_Vesicular_Transporter"/>
</dbReference>
<dbReference type="InterPro" id="IPR020846">
    <property type="entry name" value="MFS_dom"/>
</dbReference>
<feature type="transmembrane region" description="Helical" evidence="8">
    <location>
        <begin position="428"/>
        <end position="451"/>
    </location>
</feature>
<keyword evidence="6 8" id="KW-0472">Membrane</keyword>
<evidence type="ECO:0000259" key="9">
    <source>
        <dbReference type="PROSITE" id="PS50850"/>
    </source>
</evidence>
<dbReference type="InterPro" id="IPR036259">
    <property type="entry name" value="MFS_trans_sf"/>
</dbReference>
<evidence type="ECO:0000313" key="10">
    <source>
        <dbReference type="EMBL" id="KAL2836191.1"/>
    </source>
</evidence>
<evidence type="ECO:0000256" key="5">
    <source>
        <dbReference type="ARBA" id="ARBA00022989"/>
    </source>
</evidence>
<sequence>MQSILRDRPPWLLRYRSSTVFIVATVWISSFTDYFLYAMVVPILPTALVERADVPYTDREYWVSVLLMCEAATAFICCPVFGYIVDVAPTRRLPYVLGLIFLGASMGLLWAARSTAMFVIARLLQGGATAMVAVAGLALLTDSVPLDNLGQTIGYQGSAIALGFLLGPLLGGIIYDKVGYNAVFGMSFALVGLDLIMRVLVVEKKVAGKWIEDPVTERSSSTSSATIRPAKNDAGRSIGSPTTVPSSSASSTTIRAIGYQTFANTPTTGSDADSDTEATNECEHGHAHVYSDGPVHAPPTLLEIAKQPRVVVSSFGLLVQGLLFSAFDATIPIFVETHFNWTPLGAGLAFLPSALTALFEPFFGNPPSFPASDLPIFPNTREAPNFNRFEGYISDKHGTRPVTFISFILLPLPLASLAIVSANKPTHIALLLTLLTVIGLLINLATPALYVETQNVLEAMQPQQPPHSQHQDEAQNEHPQSNTSTKRNRCRTCSIARTGAGGGIAQAFGIQTMAQFLGMFLGSLWGGFVEWRFGWRVMAVSLGVLSFVTAWGMLFLGEGSLRSSLVWWRKDSSKGGARVSGEEGSGRERERERLLGASDEGAV</sequence>
<dbReference type="SUPFAM" id="SSF103473">
    <property type="entry name" value="MFS general substrate transporter"/>
    <property type="match status" value="1"/>
</dbReference>
<dbReference type="Proteomes" id="UP001610444">
    <property type="component" value="Unassembled WGS sequence"/>
</dbReference>
<evidence type="ECO:0000256" key="4">
    <source>
        <dbReference type="ARBA" id="ARBA00022692"/>
    </source>
</evidence>
<evidence type="ECO:0000256" key="7">
    <source>
        <dbReference type="SAM" id="MobiDB-lite"/>
    </source>
</evidence>
<evidence type="ECO:0000256" key="6">
    <source>
        <dbReference type="ARBA" id="ARBA00023136"/>
    </source>
</evidence>